<name>F3PWR8_9BACE</name>
<comment type="caution">
    <text evidence="1">The sequence shown here is derived from an EMBL/GenBank/DDBJ whole genome shotgun (WGS) entry which is preliminary data.</text>
</comment>
<evidence type="ECO:0000313" key="2">
    <source>
        <dbReference type="Proteomes" id="UP000003416"/>
    </source>
</evidence>
<protein>
    <submittedName>
        <fullName evidence="1">Conserved domain protein</fullName>
    </submittedName>
</protein>
<dbReference type="Proteomes" id="UP000003416">
    <property type="component" value="Unassembled WGS sequence"/>
</dbReference>
<dbReference type="eggNOG" id="ENOG502ZK4P">
    <property type="taxonomic scope" value="Bacteria"/>
</dbReference>
<dbReference type="STRING" id="763034.HMPREF9446_03205"/>
<dbReference type="EMBL" id="AFBN01000096">
    <property type="protein sequence ID" value="EGF51997.1"/>
    <property type="molecule type" value="Genomic_DNA"/>
</dbReference>
<organism evidence="1 2">
    <name type="scientific">Bacteroides fluxus YIT 12057</name>
    <dbReference type="NCBI Taxonomy" id="763034"/>
    <lineage>
        <taxon>Bacteria</taxon>
        <taxon>Pseudomonadati</taxon>
        <taxon>Bacteroidota</taxon>
        <taxon>Bacteroidia</taxon>
        <taxon>Bacteroidales</taxon>
        <taxon>Bacteroidaceae</taxon>
        <taxon>Bacteroides</taxon>
    </lineage>
</organism>
<reference evidence="1 2" key="1">
    <citation type="submission" date="2011-02" db="EMBL/GenBank/DDBJ databases">
        <authorList>
            <person name="Weinstock G."/>
            <person name="Sodergren E."/>
            <person name="Clifton S."/>
            <person name="Fulton L."/>
            <person name="Fulton B."/>
            <person name="Courtney L."/>
            <person name="Fronick C."/>
            <person name="Harrison M."/>
            <person name="Strong C."/>
            <person name="Farmer C."/>
            <person name="Delahaunty K."/>
            <person name="Markovic C."/>
            <person name="Hall O."/>
            <person name="Minx P."/>
            <person name="Tomlinson C."/>
            <person name="Mitreva M."/>
            <person name="Hou S."/>
            <person name="Chen J."/>
            <person name="Wollam A."/>
            <person name="Pepin K.H."/>
            <person name="Johnson M."/>
            <person name="Bhonagiri V."/>
            <person name="Zhang X."/>
            <person name="Suruliraj S."/>
            <person name="Warren W."/>
            <person name="Chinwalla A."/>
            <person name="Mardis E.R."/>
            <person name="Wilson R.K."/>
        </authorList>
    </citation>
    <scope>NUCLEOTIDE SEQUENCE [LARGE SCALE GENOMIC DNA]</scope>
    <source>
        <strain evidence="1 2">YIT 12057</strain>
    </source>
</reference>
<keyword evidence="2" id="KW-1185">Reference proteome</keyword>
<gene>
    <name evidence="1" type="ORF">HMPREF9446_03205</name>
</gene>
<dbReference type="HOGENOM" id="CLU_1014322_0_0_10"/>
<evidence type="ECO:0000313" key="1">
    <source>
        <dbReference type="EMBL" id="EGF51997.1"/>
    </source>
</evidence>
<proteinExistence type="predicted"/>
<accession>F3PWR8</accession>
<dbReference type="AlphaFoldDB" id="F3PWR8"/>
<sequence>MLELLLTQTDADALQRLQMERIKLSSDIPMTGKLRKDLQNIIAAFSNRLSFLLSNAGNRYKLLCMDGNRTILSIEFPARYELITGYTKPEAENAVYMSLLTHKSTSVPQPAATDFREKEPGIYTANDDYYMMENIVSTSYYTKEGDAYQPVFSQDRPIESVCNLFNSGIDYGATVEISQSLYGNKSHIYEIPLSRLTSYLRSQKCSLYTAIRKIEKDRIYGAWMAVNPELGYQHILTFTLDKSVIPEIKGKQVKLKMFSYVPIHNIASIIDNNQ</sequence>